<name>A0A0N7MBF7_9RHOB</name>
<accession>A0A0N7MBF7</accession>
<dbReference type="RefSeq" id="WP_058314264.1">
    <property type="nucleotide sequence ID" value="NZ_CYTO01000024.1"/>
</dbReference>
<feature type="signal peptide" evidence="1">
    <location>
        <begin position="1"/>
        <end position="20"/>
    </location>
</feature>
<keyword evidence="4" id="KW-1185">Reference proteome</keyword>
<evidence type="ECO:0000313" key="4">
    <source>
        <dbReference type="Proteomes" id="UP000051184"/>
    </source>
</evidence>
<evidence type="ECO:0000256" key="1">
    <source>
        <dbReference type="SAM" id="SignalP"/>
    </source>
</evidence>
<dbReference type="InterPro" id="IPR007210">
    <property type="entry name" value="ABC_Gly_betaine_transp_sub-bd"/>
</dbReference>
<dbReference type="Proteomes" id="UP000051184">
    <property type="component" value="Unassembled WGS sequence"/>
</dbReference>
<protein>
    <submittedName>
        <fullName evidence="3">Glycine betaine transporter periplasmic subunit</fullName>
    </submittedName>
</protein>
<dbReference type="Pfam" id="PF04069">
    <property type="entry name" value="OpuAC"/>
    <property type="match status" value="1"/>
</dbReference>
<feature type="chain" id="PRO_5006016051" evidence="1">
    <location>
        <begin position="21"/>
        <end position="321"/>
    </location>
</feature>
<dbReference type="CDD" id="cd13641">
    <property type="entry name" value="PBP2_HisX_like"/>
    <property type="match status" value="1"/>
</dbReference>
<evidence type="ECO:0000259" key="2">
    <source>
        <dbReference type="Pfam" id="PF04069"/>
    </source>
</evidence>
<dbReference type="Gene3D" id="3.40.190.100">
    <property type="entry name" value="Glycine betaine-binding periplasmic protein, domain 2"/>
    <property type="match status" value="1"/>
</dbReference>
<keyword evidence="1" id="KW-0732">Signal</keyword>
<reference evidence="4" key="1">
    <citation type="submission" date="2015-09" db="EMBL/GenBank/DDBJ databases">
        <authorList>
            <person name="Rodrigo-Torres Lidia"/>
            <person name="Arahal R.David."/>
        </authorList>
    </citation>
    <scope>NUCLEOTIDE SEQUENCE [LARGE SCALE GENOMIC DNA]</scope>
    <source>
        <strain evidence="4">CECT 5114</strain>
    </source>
</reference>
<proteinExistence type="predicted"/>
<dbReference type="Gene3D" id="3.10.105.10">
    <property type="entry name" value="Dipeptide-binding Protein, Domain 3"/>
    <property type="match status" value="2"/>
</dbReference>
<feature type="domain" description="ABC-type glycine betaine transport system substrate-binding" evidence="2">
    <location>
        <begin position="25"/>
        <end position="297"/>
    </location>
</feature>
<dbReference type="OrthoDB" id="9786266at2"/>
<organism evidence="3 4">
    <name type="scientific">Cognatishimia activa</name>
    <dbReference type="NCBI Taxonomy" id="1715691"/>
    <lineage>
        <taxon>Bacteria</taxon>
        <taxon>Pseudomonadati</taxon>
        <taxon>Pseudomonadota</taxon>
        <taxon>Alphaproteobacteria</taxon>
        <taxon>Rhodobacterales</taxon>
        <taxon>Paracoccaceae</taxon>
        <taxon>Cognatishimia</taxon>
    </lineage>
</organism>
<dbReference type="GO" id="GO:0043190">
    <property type="term" value="C:ATP-binding cassette (ABC) transporter complex"/>
    <property type="evidence" value="ECO:0007669"/>
    <property type="project" value="InterPro"/>
</dbReference>
<sequence>MKKMIGAAFGLMMVPGLAAAEDCGDVSITEMNWASAAIVTNVAKFILEQGYQCNVQVVPSSTVPAVTSLAENGEPDIVTEMWTNGGGPAYIKLKEEGRVAELAPVLSPGGVEGWFIPKWLADKHPELATIDGIKANPELVGARFNNCPEGWGCRILNDNLQRALGVEDSGIEIFNHGSGETLATSIAAAFEDEEPWFGYYWAPTAVLGKYEMVKVELGPVDAEVHARNQDKDRDNPEISDFPPSPVWTVVTSEFSTERPAIASMLSQMTFDVGVMNGILAWQDANGASAEEAAVNYLLNNKDQWSAWLNEDATANLAKILQ</sequence>
<dbReference type="GO" id="GO:0022857">
    <property type="term" value="F:transmembrane transporter activity"/>
    <property type="evidence" value="ECO:0007669"/>
    <property type="project" value="InterPro"/>
</dbReference>
<evidence type="ECO:0000313" key="3">
    <source>
        <dbReference type="EMBL" id="CUK25280.1"/>
    </source>
</evidence>
<dbReference type="SUPFAM" id="SSF53850">
    <property type="entry name" value="Periplasmic binding protein-like II"/>
    <property type="match status" value="1"/>
</dbReference>
<dbReference type="EMBL" id="CYUE01000012">
    <property type="protein sequence ID" value="CUK25280.1"/>
    <property type="molecule type" value="Genomic_DNA"/>
</dbReference>
<dbReference type="AlphaFoldDB" id="A0A0N7MBF7"/>
<gene>
    <name evidence="3" type="ORF">TA5114_01078</name>
</gene>
<dbReference type="STRING" id="1715691.TA5113_02853"/>